<keyword evidence="15" id="KW-1185">Reference proteome</keyword>
<keyword evidence="8" id="KW-0256">Endoplasmic reticulum</keyword>
<dbReference type="InterPro" id="IPR036396">
    <property type="entry name" value="Cyt_P450_sf"/>
</dbReference>
<keyword evidence="10" id="KW-0560">Oxidoreductase</keyword>
<evidence type="ECO:0000256" key="11">
    <source>
        <dbReference type="ARBA" id="ARBA00023004"/>
    </source>
</evidence>
<reference evidence="14 15" key="1">
    <citation type="submission" date="2019-06" db="EMBL/GenBank/DDBJ databases">
        <title>Discovery of a novel chromosome fission-fusion reversal in muntjac.</title>
        <authorList>
            <person name="Mudd A.B."/>
            <person name="Bredeson J.V."/>
            <person name="Baum R."/>
            <person name="Hockemeyer D."/>
            <person name="Rokhsar D.S."/>
        </authorList>
    </citation>
    <scope>NUCLEOTIDE SEQUENCE [LARGE SCALE GENOMIC DNA]</scope>
    <source>
        <strain evidence="14">UTSW_UCB_Mm</strain>
        <tissue evidence="14">Fibroblast cell line</tissue>
    </source>
</reference>
<sequence>MAVSSFSLFTCTLYGTYSHGLFKKLGVPGPRPLPLFGNILSYRKGVCEFDEECFKKYGKMWGIFEGKHPLLVITDPDVIKTVLVKECYSVFTNRRVGIHFLNLQFASQICILEYVINSQDVVKREKCREAGCHVTFVLIPPTAIL</sequence>
<evidence type="ECO:0000256" key="2">
    <source>
        <dbReference type="ARBA" id="ARBA00004174"/>
    </source>
</evidence>
<dbReference type="Pfam" id="PF00067">
    <property type="entry name" value="p450"/>
    <property type="match status" value="1"/>
</dbReference>
<evidence type="ECO:0000256" key="8">
    <source>
        <dbReference type="ARBA" id="ARBA00022824"/>
    </source>
</evidence>
<evidence type="ECO:0000256" key="5">
    <source>
        <dbReference type="ARBA" id="ARBA00012109"/>
    </source>
</evidence>
<dbReference type="PANTHER" id="PTHR24302">
    <property type="entry name" value="CYTOCHROME P450 FAMILY 3"/>
    <property type="match status" value="1"/>
</dbReference>
<dbReference type="Gene3D" id="1.10.630.10">
    <property type="entry name" value="Cytochrome P450"/>
    <property type="match status" value="1"/>
</dbReference>
<evidence type="ECO:0000256" key="6">
    <source>
        <dbReference type="ARBA" id="ARBA00022617"/>
    </source>
</evidence>
<comment type="caution">
    <text evidence="14">The sequence shown here is derived from an EMBL/GenBank/DDBJ whole genome shotgun (WGS) entry which is preliminary data.</text>
</comment>
<comment type="similarity">
    <text evidence="4">Belongs to the cytochrome P450 family.</text>
</comment>
<comment type="cofactor">
    <cofactor evidence="1">
        <name>heme</name>
        <dbReference type="ChEBI" id="CHEBI:30413"/>
    </cofactor>
</comment>
<dbReference type="InterPro" id="IPR001128">
    <property type="entry name" value="Cyt_P450"/>
</dbReference>
<dbReference type="GO" id="GO:0016712">
    <property type="term" value="F:oxidoreductase activity, acting on paired donors, with incorporation or reduction of molecular oxygen, reduced flavin or flavoprotein as one donor, and incorporation of one atom of oxygen"/>
    <property type="evidence" value="ECO:0007669"/>
    <property type="project" value="UniProtKB-EC"/>
</dbReference>
<dbReference type="SUPFAM" id="SSF48264">
    <property type="entry name" value="Cytochrome P450"/>
    <property type="match status" value="1"/>
</dbReference>
<dbReference type="GO" id="GO:0070989">
    <property type="term" value="P:oxidative demethylation"/>
    <property type="evidence" value="ECO:0007669"/>
    <property type="project" value="TreeGrafter"/>
</dbReference>
<dbReference type="AlphaFoldDB" id="A0A5N3VIF7"/>
<evidence type="ECO:0000256" key="1">
    <source>
        <dbReference type="ARBA" id="ARBA00001971"/>
    </source>
</evidence>
<evidence type="ECO:0000256" key="3">
    <source>
        <dbReference type="ARBA" id="ARBA00004406"/>
    </source>
</evidence>
<evidence type="ECO:0000256" key="12">
    <source>
        <dbReference type="ARBA" id="ARBA00023033"/>
    </source>
</evidence>
<keyword evidence="13" id="KW-0472">Membrane</keyword>
<dbReference type="PANTHER" id="PTHR24302:SF38">
    <property type="entry name" value="CYTOCHROME P450 3A5"/>
    <property type="match status" value="1"/>
</dbReference>
<gene>
    <name evidence="14" type="ORF">FD754_013916</name>
</gene>
<evidence type="ECO:0000256" key="9">
    <source>
        <dbReference type="ARBA" id="ARBA00022848"/>
    </source>
</evidence>
<dbReference type="GO" id="GO:0050649">
    <property type="term" value="F:testosterone 6-beta-hydroxylase activity"/>
    <property type="evidence" value="ECO:0007669"/>
    <property type="project" value="TreeGrafter"/>
</dbReference>
<dbReference type="Proteomes" id="UP000326458">
    <property type="component" value="Unassembled WGS sequence"/>
</dbReference>
<dbReference type="GO" id="GO:0008202">
    <property type="term" value="P:steroid metabolic process"/>
    <property type="evidence" value="ECO:0007669"/>
    <property type="project" value="TreeGrafter"/>
</dbReference>
<dbReference type="InterPro" id="IPR050705">
    <property type="entry name" value="Cytochrome_P450_3A"/>
</dbReference>
<name>A0A5N3VIF7_MUNMU</name>
<evidence type="ECO:0000256" key="4">
    <source>
        <dbReference type="ARBA" id="ARBA00010617"/>
    </source>
</evidence>
<dbReference type="GO" id="GO:0005506">
    <property type="term" value="F:iron ion binding"/>
    <property type="evidence" value="ECO:0007669"/>
    <property type="project" value="InterPro"/>
</dbReference>
<accession>A0A5N3VIF7</accession>
<dbReference type="GO" id="GO:0020037">
    <property type="term" value="F:heme binding"/>
    <property type="evidence" value="ECO:0007669"/>
    <property type="project" value="InterPro"/>
</dbReference>
<keyword evidence="6" id="KW-0349">Heme</keyword>
<comment type="subcellular location">
    <subcellularLocation>
        <location evidence="3">Endoplasmic reticulum membrane</location>
        <topology evidence="3">Peripheral membrane protein</topology>
    </subcellularLocation>
    <subcellularLocation>
        <location evidence="2">Microsome membrane</location>
        <topology evidence="2">Peripheral membrane protein</topology>
    </subcellularLocation>
</comment>
<evidence type="ECO:0000256" key="10">
    <source>
        <dbReference type="ARBA" id="ARBA00023002"/>
    </source>
</evidence>
<protein>
    <recommendedName>
        <fullName evidence="5">unspecific monooxygenase</fullName>
        <ecNumber evidence="5">1.14.14.1</ecNumber>
    </recommendedName>
</protein>
<evidence type="ECO:0000256" key="13">
    <source>
        <dbReference type="ARBA" id="ARBA00023136"/>
    </source>
</evidence>
<evidence type="ECO:0000313" key="15">
    <source>
        <dbReference type="Proteomes" id="UP000326458"/>
    </source>
</evidence>
<evidence type="ECO:0000313" key="14">
    <source>
        <dbReference type="EMBL" id="KAB0349059.1"/>
    </source>
</evidence>
<keyword evidence="7" id="KW-0479">Metal-binding</keyword>
<proteinExistence type="inferred from homology"/>
<dbReference type="EC" id="1.14.14.1" evidence="5"/>
<dbReference type="GO" id="GO:0005789">
    <property type="term" value="C:endoplasmic reticulum membrane"/>
    <property type="evidence" value="ECO:0007669"/>
    <property type="project" value="UniProtKB-SubCell"/>
</dbReference>
<dbReference type="EMBL" id="VCEA01000002">
    <property type="protein sequence ID" value="KAB0349059.1"/>
    <property type="molecule type" value="Genomic_DNA"/>
</dbReference>
<keyword evidence="11" id="KW-0408">Iron</keyword>
<evidence type="ECO:0000256" key="7">
    <source>
        <dbReference type="ARBA" id="ARBA00022723"/>
    </source>
</evidence>
<keyword evidence="9" id="KW-0492">Microsome</keyword>
<organism evidence="14 15">
    <name type="scientific">Muntiacus muntjak</name>
    <name type="common">Barking deer</name>
    <name type="synonym">Indian muntjac</name>
    <dbReference type="NCBI Taxonomy" id="9888"/>
    <lineage>
        <taxon>Eukaryota</taxon>
        <taxon>Metazoa</taxon>
        <taxon>Chordata</taxon>
        <taxon>Craniata</taxon>
        <taxon>Vertebrata</taxon>
        <taxon>Euteleostomi</taxon>
        <taxon>Mammalia</taxon>
        <taxon>Eutheria</taxon>
        <taxon>Laurasiatheria</taxon>
        <taxon>Artiodactyla</taxon>
        <taxon>Ruminantia</taxon>
        <taxon>Pecora</taxon>
        <taxon>Cervidae</taxon>
        <taxon>Muntiacinae</taxon>
        <taxon>Muntiacus</taxon>
    </lineage>
</organism>
<keyword evidence="12" id="KW-0503">Monooxygenase</keyword>